<evidence type="ECO:0000313" key="1">
    <source>
        <dbReference type="EMBL" id="AOR24600.1"/>
    </source>
</evidence>
<proteinExistence type="predicted"/>
<dbReference type="KEGG" id="ctae:BGI42_13000"/>
<reference evidence="2" key="1">
    <citation type="submission" date="2016-09" db="EMBL/GenBank/DDBJ databases">
        <title>Genomics of Clostridium taeniosporum, an organism which forms endospores with ribbon-like appendages.</title>
        <authorList>
            <person name="Walker J.R."/>
        </authorList>
    </citation>
    <scope>NUCLEOTIDE SEQUENCE [LARGE SCALE GENOMIC DNA]</scope>
    <source>
        <strain evidence="2">1/k</strain>
    </source>
</reference>
<evidence type="ECO:0000313" key="2">
    <source>
        <dbReference type="Proteomes" id="UP000094652"/>
    </source>
</evidence>
<protein>
    <submittedName>
        <fullName evidence="1">Uncharacterized protein</fullName>
    </submittedName>
</protein>
<name>A0A1D7XN36_9CLOT</name>
<dbReference type="EMBL" id="CP017253">
    <property type="protein sequence ID" value="AOR24600.1"/>
    <property type="molecule type" value="Genomic_DNA"/>
</dbReference>
<organism evidence="1 2">
    <name type="scientific">Clostridium taeniosporum</name>
    <dbReference type="NCBI Taxonomy" id="394958"/>
    <lineage>
        <taxon>Bacteria</taxon>
        <taxon>Bacillati</taxon>
        <taxon>Bacillota</taxon>
        <taxon>Clostridia</taxon>
        <taxon>Eubacteriales</taxon>
        <taxon>Clostridiaceae</taxon>
        <taxon>Clostridium</taxon>
    </lineage>
</organism>
<keyword evidence="2" id="KW-1185">Reference proteome</keyword>
<accession>A0A1D7XN36</accession>
<gene>
    <name evidence="1" type="ORF">BGI42_13000</name>
</gene>
<sequence length="70" mass="8645">MIRQCALIKIKQNINKKDKNKKINKKNTIKWDKNKIRKINKKLIRDDKKIYIRRINKKSKLKCKSYKFNI</sequence>
<dbReference type="AlphaFoldDB" id="A0A1D7XN36"/>
<dbReference type="Proteomes" id="UP000094652">
    <property type="component" value="Chromosome"/>
</dbReference>